<dbReference type="InterPro" id="IPR006600">
    <property type="entry name" value="HTH_CenpB_DNA-bd_dom"/>
</dbReference>
<reference evidence="5" key="1">
    <citation type="submission" date="2025-08" db="UniProtKB">
        <authorList>
            <consortium name="Ensembl"/>
        </authorList>
    </citation>
    <scope>IDENTIFICATION</scope>
</reference>
<evidence type="ECO:0000256" key="1">
    <source>
        <dbReference type="ARBA" id="ARBA00004123"/>
    </source>
</evidence>
<dbReference type="SUPFAM" id="SSF46689">
    <property type="entry name" value="Homeodomain-like"/>
    <property type="match status" value="2"/>
</dbReference>
<dbReference type="InterPro" id="IPR009057">
    <property type="entry name" value="Homeodomain-like_sf"/>
</dbReference>
<keyword evidence="6" id="KW-1185">Reference proteome</keyword>
<dbReference type="GeneTree" id="ENSGT00940000154308"/>
<keyword evidence="3" id="KW-0539">Nucleus</keyword>
<evidence type="ECO:0000256" key="2">
    <source>
        <dbReference type="ARBA" id="ARBA00023125"/>
    </source>
</evidence>
<dbReference type="PROSITE" id="PS51253">
    <property type="entry name" value="HTH_CENPB"/>
    <property type="match status" value="1"/>
</dbReference>
<keyword evidence="2" id="KW-0238">DNA-binding</keyword>
<dbReference type="Pfam" id="PF03184">
    <property type="entry name" value="DDE_1"/>
    <property type="match status" value="1"/>
</dbReference>
<dbReference type="SMART" id="SM00674">
    <property type="entry name" value="CENPB"/>
    <property type="match status" value="1"/>
</dbReference>
<name>A0A8C4X1M0_EPTBU</name>
<dbReference type="InterPro" id="IPR007889">
    <property type="entry name" value="HTH_Psq"/>
</dbReference>
<protein>
    <recommendedName>
        <fullName evidence="4">HTH CENPB-type domain-containing protein</fullName>
    </recommendedName>
</protein>
<dbReference type="GO" id="GO:0005634">
    <property type="term" value="C:nucleus"/>
    <property type="evidence" value="ECO:0007669"/>
    <property type="project" value="UniProtKB-SubCell"/>
</dbReference>
<dbReference type="Pfam" id="PF03221">
    <property type="entry name" value="HTH_Tnp_Tc5"/>
    <property type="match status" value="1"/>
</dbReference>
<evidence type="ECO:0000259" key="4">
    <source>
        <dbReference type="PROSITE" id="PS51253"/>
    </source>
</evidence>
<evidence type="ECO:0000256" key="3">
    <source>
        <dbReference type="ARBA" id="ARBA00023242"/>
    </source>
</evidence>
<dbReference type="Pfam" id="PF04218">
    <property type="entry name" value="CENP-B_N"/>
    <property type="match status" value="1"/>
</dbReference>
<dbReference type="Gene3D" id="1.10.10.60">
    <property type="entry name" value="Homeodomain-like"/>
    <property type="match status" value="2"/>
</dbReference>
<dbReference type="Ensembl" id="ENSEBUT00000027377.1">
    <property type="protein sequence ID" value="ENSEBUP00000026801.1"/>
    <property type="gene ID" value="ENSEBUG00000016496.1"/>
</dbReference>
<accession>A0A8C4X1M0</accession>
<organism evidence="5 6">
    <name type="scientific">Eptatretus burgeri</name>
    <name type="common">Inshore hagfish</name>
    <dbReference type="NCBI Taxonomy" id="7764"/>
    <lineage>
        <taxon>Eukaryota</taxon>
        <taxon>Metazoa</taxon>
        <taxon>Chordata</taxon>
        <taxon>Craniata</taxon>
        <taxon>Vertebrata</taxon>
        <taxon>Cyclostomata</taxon>
        <taxon>Myxini</taxon>
        <taxon>Myxiniformes</taxon>
        <taxon>Myxinidae</taxon>
        <taxon>Eptatretinae</taxon>
        <taxon>Eptatretus</taxon>
    </lineage>
</organism>
<evidence type="ECO:0000313" key="5">
    <source>
        <dbReference type="Ensembl" id="ENSEBUP00000026801.1"/>
    </source>
</evidence>
<evidence type="ECO:0000313" key="6">
    <source>
        <dbReference type="Proteomes" id="UP000694388"/>
    </source>
</evidence>
<comment type="subcellular location">
    <subcellularLocation>
        <location evidence="1">Nucleus</location>
    </subcellularLocation>
</comment>
<dbReference type="InterPro" id="IPR004875">
    <property type="entry name" value="DDE_SF_endonuclease_dom"/>
</dbReference>
<dbReference type="GO" id="GO:0003677">
    <property type="term" value="F:DNA binding"/>
    <property type="evidence" value="ECO:0007669"/>
    <property type="project" value="UniProtKB-KW"/>
</dbReference>
<sequence length="477" mass="54797">MAEWSNRGWTMSVRSKQIAVMEFLRAEKVPAVDIHRRVRLVYGDTMDAKTRGDLGYIPAWLEIQGLMEESLRAAVTGLGIEILGALCARAEPAAARIRLCSLVPQKFTSKMYAELCRFMETCHVGQMAEWPAVPRCLKDADETRGHAGIQPKNLEDECSVIPEEEAKHLENAGNMPRKQFKQMTLAEKVELIKNSDGRSQGSLAKQYGIARGTVQNILKRKAEFMQAYEENEPSKKKRANICRFEPVNDFIWEWFCRMRASNVPISGPMIREKALAYAESQGIRDFKASTGWLDKFKTRHNINCAVLSGEGAAVKLETVHQWKERLPGIIELYDPKDIFNLDESGLFYRALPDKTLRVRGTDCKGGIRSKERLTAMLCVNMKGEFEKPLIIGRCEKPRCFKHINTKTLPVMWKSNKRAWMTAALFKEWLERFNEKIRRQKRNVLLFLDNATCHPLYRTEQRQTCFLPAKTQLPTYNR</sequence>
<dbReference type="PANTHER" id="PTHR19303">
    <property type="entry name" value="TRANSPOSON"/>
    <property type="match status" value="1"/>
</dbReference>
<dbReference type="Proteomes" id="UP000694388">
    <property type="component" value="Unplaced"/>
</dbReference>
<proteinExistence type="predicted"/>
<feature type="domain" description="HTH CENPB-type" evidence="4">
    <location>
        <begin position="235"/>
        <end position="306"/>
    </location>
</feature>
<dbReference type="AlphaFoldDB" id="A0A8C4X1M0"/>
<reference evidence="5" key="2">
    <citation type="submission" date="2025-09" db="UniProtKB">
        <authorList>
            <consortium name="Ensembl"/>
        </authorList>
    </citation>
    <scope>IDENTIFICATION</scope>
</reference>
<dbReference type="InterPro" id="IPR050863">
    <property type="entry name" value="CenT-Element_Derived"/>
</dbReference>
<dbReference type="PANTHER" id="PTHR19303:SF73">
    <property type="entry name" value="PROTEIN PDC2"/>
    <property type="match status" value="1"/>
</dbReference>